<name>A0ABR2EQN7_9ROSI</name>
<organism evidence="2 3">
    <name type="scientific">Hibiscus sabdariffa</name>
    <name type="common">roselle</name>
    <dbReference type="NCBI Taxonomy" id="183260"/>
    <lineage>
        <taxon>Eukaryota</taxon>
        <taxon>Viridiplantae</taxon>
        <taxon>Streptophyta</taxon>
        <taxon>Embryophyta</taxon>
        <taxon>Tracheophyta</taxon>
        <taxon>Spermatophyta</taxon>
        <taxon>Magnoliopsida</taxon>
        <taxon>eudicotyledons</taxon>
        <taxon>Gunneridae</taxon>
        <taxon>Pentapetalae</taxon>
        <taxon>rosids</taxon>
        <taxon>malvids</taxon>
        <taxon>Malvales</taxon>
        <taxon>Malvaceae</taxon>
        <taxon>Malvoideae</taxon>
        <taxon>Hibiscus</taxon>
    </lineage>
</organism>
<evidence type="ECO:0000256" key="1">
    <source>
        <dbReference type="SAM" id="MobiDB-lite"/>
    </source>
</evidence>
<protein>
    <submittedName>
        <fullName evidence="2">Uncharacterized protein</fullName>
    </submittedName>
</protein>
<comment type="caution">
    <text evidence="2">The sequence shown here is derived from an EMBL/GenBank/DDBJ whole genome shotgun (WGS) entry which is preliminary data.</text>
</comment>
<accession>A0ABR2EQN7</accession>
<feature type="compositionally biased region" description="Basic and acidic residues" evidence="1">
    <location>
        <begin position="58"/>
        <end position="75"/>
    </location>
</feature>
<keyword evidence="3" id="KW-1185">Reference proteome</keyword>
<sequence length="110" mass="12005">MQFADILSAARKDAGEYPRAVMKDQTVPEALMELVRAEAASTGSEEKTKCSTPASIELKAKGDGKKPTFSDDFKPEPNLSAYGDDVELKGKKKSFTSDFEPEPDLILYQG</sequence>
<dbReference type="PANTHER" id="PTHR33731:SF2">
    <property type="entry name" value="ORGAN-SPECIFIC PROTEIN S2-LIKE"/>
    <property type="match status" value="1"/>
</dbReference>
<dbReference type="Proteomes" id="UP001472677">
    <property type="component" value="Unassembled WGS sequence"/>
</dbReference>
<evidence type="ECO:0000313" key="2">
    <source>
        <dbReference type="EMBL" id="KAK8564314.1"/>
    </source>
</evidence>
<dbReference type="InterPro" id="IPR024489">
    <property type="entry name" value="Organ_specific_prot"/>
</dbReference>
<evidence type="ECO:0000313" key="3">
    <source>
        <dbReference type="Proteomes" id="UP001472677"/>
    </source>
</evidence>
<dbReference type="PANTHER" id="PTHR33731">
    <property type="entry name" value="PROTEIN, PUTATIVE-RELATED"/>
    <property type="match status" value="1"/>
</dbReference>
<dbReference type="EMBL" id="JBBPBM010000011">
    <property type="protein sequence ID" value="KAK8564314.1"/>
    <property type="molecule type" value="Genomic_DNA"/>
</dbReference>
<feature type="region of interest" description="Disordered" evidence="1">
    <location>
        <begin position="38"/>
        <end position="84"/>
    </location>
</feature>
<proteinExistence type="predicted"/>
<reference evidence="2 3" key="1">
    <citation type="journal article" date="2024" name="G3 (Bethesda)">
        <title>Genome assembly of Hibiscus sabdariffa L. provides insights into metabolisms of medicinal natural products.</title>
        <authorList>
            <person name="Kim T."/>
        </authorList>
    </citation>
    <scope>NUCLEOTIDE SEQUENCE [LARGE SCALE GENOMIC DNA]</scope>
    <source>
        <strain evidence="2">TK-2024</strain>
        <tissue evidence="2">Old leaves</tissue>
    </source>
</reference>
<gene>
    <name evidence="2" type="ORF">V6N12_036440</name>
</gene>
<dbReference type="Pfam" id="PF10950">
    <property type="entry name" value="Organ_specific"/>
    <property type="match status" value="1"/>
</dbReference>